<dbReference type="NCBIfam" id="TIGR00974">
    <property type="entry name" value="3a0107s02c"/>
    <property type="match status" value="1"/>
</dbReference>
<keyword evidence="11" id="KW-1185">Reference proteome</keyword>
<evidence type="ECO:0000313" key="10">
    <source>
        <dbReference type="EMBL" id="AET63798.1"/>
    </source>
</evidence>
<protein>
    <recommendedName>
        <fullName evidence="8">Phosphate transport system permease protein PstA</fullName>
    </recommendedName>
</protein>
<dbReference type="PATRIC" id="fig|1110509.7.peg.459"/>
<dbReference type="PROSITE" id="PS50928">
    <property type="entry name" value="ABC_TM1"/>
    <property type="match status" value="1"/>
</dbReference>
<comment type="similarity">
    <text evidence="2 8">Belongs to the binding-protein-dependent transport system permease family. CysTW subfamily.</text>
</comment>
<feature type="transmembrane region" description="Helical" evidence="8">
    <location>
        <begin position="150"/>
        <end position="183"/>
    </location>
</feature>
<evidence type="ECO:0000256" key="8">
    <source>
        <dbReference type="RuleBase" id="RU363043"/>
    </source>
</evidence>
<dbReference type="OrthoDB" id="11402at2157"/>
<evidence type="ECO:0000256" key="7">
    <source>
        <dbReference type="ARBA" id="ARBA00023136"/>
    </source>
</evidence>
<keyword evidence="5 8" id="KW-0812">Transmembrane</keyword>
<evidence type="ECO:0000256" key="5">
    <source>
        <dbReference type="ARBA" id="ARBA00022692"/>
    </source>
</evidence>
<dbReference type="RefSeq" id="WP_014585983.1">
    <property type="nucleotide sequence ID" value="NC_017527.1"/>
</dbReference>
<dbReference type="CDD" id="cd06261">
    <property type="entry name" value="TM_PBP2"/>
    <property type="match status" value="1"/>
</dbReference>
<feature type="transmembrane region" description="Helical" evidence="8">
    <location>
        <begin position="111"/>
        <end position="129"/>
    </location>
</feature>
<evidence type="ECO:0000313" key="11">
    <source>
        <dbReference type="Proteomes" id="UP000005877"/>
    </source>
</evidence>
<gene>
    <name evidence="10" type="ordered locus">Mhar_0412</name>
</gene>
<feature type="transmembrane region" description="Helical" evidence="8">
    <location>
        <begin position="7"/>
        <end position="28"/>
    </location>
</feature>
<feature type="transmembrane region" description="Helical" evidence="8">
    <location>
        <begin position="370"/>
        <end position="387"/>
    </location>
</feature>
<evidence type="ECO:0000256" key="6">
    <source>
        <dbReference type="ARBA" id="ARBA00022989"/>
    </source>
</evidence>
<keyword evidence="6 8" id="KW-1133">Transmembrane helix</keyword>
<evidence type="ECO:0000256" key="3">
    <source>
        <dbReference type="ARBA" id="ARBA00022448"/>
    </source>
</evidence>
<proteinExistence type="inferred from homology"/>
<dbReference type="PANTHER" id="PTHR43470:SF3">
    <property type="entry name" value="PHOSPHATE TRANSPORT SYSTEM PERMEASE PROTEIN PSTA-RELATED"/>
    <property type="match status" value="1"/>
</dbReference>
<comment type="subcellular location">
    <subcellularLocation>
        <location evidence="1 8">Cell membrane</location>
        <topology evidence="1 8">Multi-pass membrane protein</topology>
    </subcellularLocation>
</comment>
<evidence type="ECO:0000256" key="1">
    <source>
        <dbReference type="ARBA" id="ARBA00004651"/>
    </source>
</evidence>
<evidence type="ECO:0000259" key="9">
    <source>
        <dbReference type="PROSITE" id="PS50928"/>
    </source>
</evidence>
<organism evidence="10 11">
    <name type="scientific">Methanothrix harundinacea (strain 6Ac)</name>
    <name type="common">Methanosaeta harundinacea</name>
    <dbReference type="NCBI Taxonomy" id="1110509"/>
    <lineage>
        <taxon>Archaea</taxon>
        <taxon>Methanobacteriati</taxon>
        <taxon>Methanobacteriota</taxon>
        <taxon>Stenosarchaea group</taxon>
        <taxon>Methanomicrobia</taxon>
        <taxon>Methanotrichales</taxon>
        <taxon>Methanotrichaceae</taxon>
        <taxon>Methanothrix</taxon>
    </lineage>
</organism>
<evidence type="ECO:0000256" key="4">
    <source>
        <dbReference type="ARBA" id="ARBA00022475"/>
    </source>
</evidence>
<dbReference type="GO" id="GO:0005315">
    <property type="term" value="F:phosphate transmembrane transporter activity"/>
    <property type="evidence" value="ECO:0007669"/>
    <property type="project" value="InterPro"/>
</dbReference>
<sequence>MKKIRPVPLASIAVALVILTSSLVYLVLQPGKIPLVSFWMGGLLLNLLLISASALALRREAQDGAPSLWTAGRLLPLSADLVYILAVVLLISSGRVGPDLKLELLGLSAVFTYPIVLPFLVFIGSFLAIKDSINLLYGYSSRGREVLVFSMVRLSAVFTLLLLGGIISVILFRGIGAISWEFLTQPHFRLGTEGGISTCIQGTFWLVMGAMLISAPLGIGAAIYLNEYSRHSGLKRVVTIAVGCLNGVPSVVYGLFGLAFLVATFGLSLLAGSIILGLMNLPTIILTSQEALKSVPNSLREGSVALGASRWQTVRKVVIPSALPGVLTGLIIGVARAAGETAPIMWTAVTFSATPVTMYYGVVPDVTQPVNNLCYHLLNLIYFLGAWDVEEKAWGTALVLLALVLSINMVAIFVRNHYRKKISW</sequence>
<dbReference type="PANTHER" id="PTHR43470">
    <property type="entry name" value="PHOSPHATE TRANSPORT SYSTEM PERMEASE PROTEIN PSTA-RELATED"/>
    <property type="match status" value="1"/>
</dbReference>
<dbReference type="InterPro" id="IPR005672">
    <property type="entry name" value="Phosphate_PstA"/>
</dbReference>
<dbReference type="EMBL" id="CP003117">
    <property type="protein sequence ID" value="AET63798.1"/>
    <property type="molecule type" value="Genomic_DNA"/>
</dbReference>
<dbReference type="SUPFAM" id="SSF161098">
    <property type="entry name" value="MetI-like"/>
    <property type="match status" value="1"/>
</dbReference>
<keyword evidence="4 8" id="KW-1003">Cell membrane</keyword>
<dbReference type="AlphaFoldDB" id="G7WML4"/>
<feature type="transmembrane region" description="Helical" evidence="8">
    <location>
        <begin position="34"/>
        <end position="56"/>
    </location>
</feature>
<feature type="transmembrane region" description="Helical" evidence="8">
    <location>
        <begin position="237"/>
        <end position="256"/>
    </location>
</feature>
<accession>G7WML4</accession>
<dbReference type="GO" id="GO:0005886">
    <property type="term" value="C:plasma membrane"/>
    <property type="evidence" value="ECO:0007669"/>
    <property type="project" value="UniProtKB-SubCell"/>
</dbReference>
<dbReference type="GeneID" id="12509581"/>
<dbReference type="HOGENOM" id="CLU_661586_0_0_2"/>
<dbReference type="InterPro" id="IPR000515">
    <property type="entry name" value="MetI-like"/>
</dbReference>
<feature type="transmembrane region" description="Helical" evidence="8">
    <location>
        <begin position="317"/>
        <end position="338"/>
    </location>
</feature>
<dbReference type="InterPro" id="IPR035906">
    <property type="entry name" value="MetI-like_sf"/>
</dbReference>
<dbReference type="Gene3D" id="1.10.3720.10">
    <property type="entry name" value="MetI-like"/>
    <property type="match status" value="1"/>
</dbReference>
<feature type="domain" description="ABC transmembrane type-1" evidence="9">
    <location>
        <begin position="200"/>
        <end position="411"/>
    </location>
</feature>
<dbReference type="Pfam" id="PF00528">
    <property type="entry name" value="BPD_transp_1"/>
    <property type="match status" value="1"/>
</dbReference>
<dbReference type="KEGG" id="mhi:Mhar_0412"/>
<dbReference type="GO" id="GO:0035435">
    <property type="term" value="P:phosphate ion transmembrane transport"/>
    <property type="evidence" value="ECO:0007669"/>
    <property type="project" value="InterPro"/>
</dbReference>
<evidence type="ECO:0000256" key="2">
    <source>
        <dbReference type="ARBA" id="ARBA00007069"/>
    </source>
</evidence>
<keyword evidence="7 8" id="KW-0472">Membrane</keyword>
<dbReference type="STRING" id="1110509.Mhar_0412"/>
<dbReference type="Proteomes" id="UP000005877">
    <property type="component" value="Chromosome"/>
</dbReference>
<feature type="transmembrane region" description="Helical" evidence="8">
    <location>
        <begin position="262"/>
        <end position="286"/>
    </location>
</feature>
<feature type="transmembrane region" description="Helical" evidence="8">
    <location>
        <begin position="203"/>
        <end position="225"/>
    </location>
</feature>
<feature type="transmembrane region" description="Helical" evidence="8">
    <location>
        <begin position="68"/>
        <end position="91"/>
    </location>
</feature>
<keyword evidence="3" id="KW-0813">Transport</keyword>
<name>G7WML4_METH6</name>
<feature type="transmembrane region" description="Helical" evidence="8">
    <location>
        <begin position="393"/>
        <end position="414"/>
    </location>
</feature>
<feature type="transmembrane region" description="Helical" evidence="8">
    <location>
        <begin position="344"/>
        <end position="363"/>
    </location>
</feature>
<reference evidence="10 11" key="1">
    <citation type="journal article" date="2012" name="PLoS ONE">
        <title>The genome characteristics and predicted function of methyl-group oxidation pathway in the obligate aceticlastic methanogens, Methanosaeta spp.</title>
        <authorList>
            <person name="Zhu J."/>
            <person name="Zheng H."/>
            <person name="Ai G."/>
            <person name="Zhang G."/>
            <person name="Liu D."/>
            <person name="Liu X."/>
            <person name="Dong X."/>
        </authorList>
    </citation>
    <scope>NUCLEOTIDE SEQUENCE [LARGE SCALE GENOMIC DNA]</scope>
    <source>
        <strain evidence="10 11">6Ac</strain>
    </source>
</reference>